<reference evidence="1 2" key="1">
    <citation type="journal article" date="2015" name="Plant Pathol. J.">
        <title>Isolation and Genomic Characterization of the T4-Like Bacteriophage PM2 Infecting Pectobacterium carotovorum subsp. carotovorum.</title>
        <authorList>
            <person name="Lim J.A."/>
            <person name="Lee D.H."/>
            <person name="Heu S."/>
        </authorList>
    </citation>
    <scope>NUCLEOTIDE SEQUENCE [LARGE SCALE GENOMIC DNA]</scope>
</reference>
<name>A0A0A0Q0B7_9CAUD</name>
<protein>
    <submittedName>
        <fullName evidence="1">Uncharacterized protein</fullName>
    </submittedName>
</protein>
<dbReference type="InterPro" id="IPR035342">
    <property type="entry name" value="Gp45.2"/>
</dbReference>
<proteinExistence type="predicted"/>
<dbReference type="EMBL" id="KF835987">
    <property type="protein sequence ID" value="AHY25021.1"/>
    <property type="molecule type" value="Genomic_DNA"/>
</dbReference>
<gene>
    <name evidence="1" type="ORF">PM2_059</name>
</gene>
<dbReference type="RefSeq" id="YP_009211480.1">
    <property type="nucleotide sequence ID" value="NC_028940.1"/>
</dbReference>
<dbReference type="GeneID" id="26637952"/>
<evidence type="ECO:0000313" key="2">
    <source>
        <dbReference type="Proteomes" id="UP000030739"/>
    </source>
</evidence>
<dbReference type="KEGG" id="vg:26637952"/>
<dbReference type="Pfam" id="PF17470">
    <property type="entry name" value="Gp45_2"/>
    <property type="match status" value="1"/>
</dbReference>
<keyword evidence="2" id="KW-1185">Reference proteome</keyword>
<evidence type="ECO:0000313" key="1">
    <source>
        <dbReference type="EMBL" id="AHY25021.1"/>
    </source>
</evidence>
<organism evidence="1 2">
    <name type="scientific">Pectobacterium bacteriophage PM2</name>
    <dbReference type="NCBI Taxonomy" id="1429794"/>
    <lineage>
        <taxon>Viruses</taxon>
        <taxon>Duplodnaviria</taxon>
        <taxon>Heunggongvirae</taxon>
        <taxon>Uroviricota</taxon>
        <taxon>Caudoviricetes</taxon>
        <taxon>Pantevenvirales</taxon>
        <taxon>Straboviridae</taxon>
        <taxon>Tevenvirinae</taxon>
        <taxon>Mosugukvirus</taxon>
        <taxon>Mosugukvirus pm2</taxon>
    </lineage>
</organism>
<dbReference type="OrthoDB" id="23113at10239"/>
<dbReference type="Proteomes" id="UP000030739">
    <property type="component" value="Segment"/>
</dbReference>
<accession>A0A0A0Q0B7</accession>
<sequence>MDFQTGQHLLAIPEIKKYVLVNTLENINHLVTEKMLRDAFLNECDKIMSNRVPSWFVYEYFD</sequence>